<comment type="subcellular location">
    <subcellularLocation>
        <location evidence="1">Membrane</location>
        <topology evidence="1">Multi-pass membrane protein</topology>
    </subcellularLocation>
</comment>
<accession>A0ABR3Z8M5</accession>
<comment type="caution">
    <text evidence="8">The sequence shown here is derived from an EMBL/GenBank/DDBJ whole genome shotgun (WGS) entry which is preliminary data.</text>
</comment>
<dbReference type="InterPro" id="IPR036259">
    <property type="entry name" value="MFS_trans_sf"/>
</dbReference>
<evidence type="ECO:0000256" key="2">
    <source>
        <dbReference type="ARBA" id="ARBA00022448"/>
    </source>
</evidence>
<keyword evidence="2" id="KW-0813">Transport</keyword>
<dbReference type="EMBL" id="JAWCUI010000020">
    <property type="protein sequence ID" value="KAL1897023.1"/>
    <property type="molecule type" value="Genomic_DNA"/>
</dbReference>
<sequence length="216" mass="23701">MANTPFPTSNRVVAWKSATITTSAGTDNSAKGTSNDNVVNAPSSSIDNALALDTVNAAESHCYTDTDYGRVLWKIGLILLPVMWFCYGTQQADNISVSTKATFSLKTDTHLVGQQYNWLTTIFYLAYLVAELRGNYLMQRTSLRWTLAGCMLIWGIFVLCIGFSNNFATIMTLRALRGAAESTIAPAFLLITAAFYARREHALCTIIWGSELGNTL</sequence>
<dbReference type="Pfam" id="PF07690">
    <property type="entry name" value="MFS_1"/>
    <property type="match status" value="1"/>
</dbReference>
<keyword evidence="3 6" id="KW-0812">Transmembrane</keyword>
<gene>
    <name evidence="8" type="ORF">Sste5346_004227</name>
</gene>
<protein>
    <recommendedName>
        <fullName evidence="7">Major facilitator superfamily (MFS) profile domain-containing protein</fullName>
    </recommendedName>
</protein>
<dbReference type="Gene3D" id="1.20.1250.20">
    <property type="entry name" value="MFS general substrate transporter like domains"/>
    <property type="match status" value="1"/>
</dbReference>
<evidence type="ECO:0000313" key="9">
    <source>
        <dbReference type="Proteomes" id="UP001583186"/>
    </source>
</evidence>
<name>A0ABR3Z8M5_9PEZI</name>
<evidence type="ECO:0000256" key="1">
    <source>
        <dbReference type="ARBA" id="ARBA00004141"/>
    </source>
</evidence>
<dbReference type="SUPFAM" id="SSF103473">
    <property type="entry name" value="MFS general substrate transporter"/>
    <property type="match status" value="1"/>
</dbReference>
<feature type="transmembrane region" description="Helical" evidence="6">
    <location>
        <begin position="110"/>
        <end position="130"/>
    </location>
</feature>
<organism evidence="8 9">
    <name type="scientific">Sporothrix stenoceras</name>
    <dbReference type="NCBI Taxonomy" id="5173"/>
    <lineage>
        <taxon>Eukaryota</taxon>
        <taxon>Fungi</taxon>
        <taxon>Dikarya</taxon>
        <taxon>Ascomycota</taxon>
        <taxon>Pezizomycotina</taxon>
        <taxon>Sordariomycetes</taxon>
        <taxon>Sordariomycetidae</taxon>
        <taxon>Ophiostomatales</taxon>
        <taxon>Ophiostomataceae</taxon>
        <taxon>Sporothrix</taxon>
    </lineage>
</organism>
<dbReference type="InterPro" id="IPR011701">
    <property type="entry name" value="MFS"/>
</dbReference>
<dbReference type="PROSITE" id="PS50850">
    <property type="entry name" value="MFS"/>
    <property type="match status" value="1"/>
</dbReference>
<feature type="transmembrane region" description="Helical" evidence="6">
    <location>
        <begin position="71"/>
        <end position="90"/>
    </location>
</feature>
<dbReference type="Proteomes" id="UP001583186">
    <property type="component" value="Unassembled WGS sequence"/>
</dbReference>
<keyword evidence="5 6" id="KW-0472">Membrane</keyword>
<feature type="domain" description="Major facilitator superfamily (MFS) profile" evidence="7">
    <location>
        <begin position="79"/>
        <end position="216"/>
    </location>
</feature>
<evidence type="ECO:0000259" key="7">
    <source>
        <dbReference type="PROSITE" id="PS50850"/>
    </source>
</evidence>
<evidence type="ECO:0000256" key="5">
    <source>
        <dbReference type="ARBA" id="ARBA00023136"/>
    </source>
</evidence>
<evidence type="ECO:0000256" key="4">
    <source>
        <dbReference type="ARBA" id="ARBA00022989"/>
    </source>
</evidence>
<feature type="transmembrane region" description="Helical" evidence="6">
    <location>
        <begin position="176"/>
        <end position="197"/>
    </location>
</feature>
<evidence type="ECO:0000256" key="3">
    <source>
        <dbReference type="ARBA" id="ARBA00022692"/>
    </source>
</evidence>
<keyword evidence="4 6" id="KW-1133">Transmembrane helix</keyword>
<feature type="transmembrane region" description="Helical" evidence="6">
    <location>
        <begin position="142"/>
        <end position="164"/>
    </location>
</feature>
<reference evidence="8 9" key="1">
    <citation type="journal article" date="2024" name="IMA Fungus">
        <title>IMA Genome - F19 : A genome assembly and annotation guide to empower mycologists, including annotated draft genome sequences of Ceratocystis pirilliformis, Diaporthe australafricana, Fusarium ophioides, Paecilomyces lecythidis, and Sporothrix stenoceras.</title>
        <authorList>
            <person name="Aylward J."/>
            <person name="Wilson A.M."/>
            <person name="Visagie C.M."/>
            <person name="Spraker J."/>
            <person name="Barnes I."/>
            <person name="Buitendag C."/>
            <person name="Ceriani C."/>
            <person name="Del Mar Angel L."/>
            <person name="du Plessis D."/>
            <person name="Fuchs T."/>
            <person name="Gasser K."/>
            <person name="Kramer D."/>
            <person name="Li W."/>
            <person name="Munsamy K."/>
            <person name="Piso A."/>
            <person name="Price J.L."/>
            <person name="Sonnekus B."/>
            <person name="Thomas C."/>
            <person name="van der Nest A."/>
            <person name="van Dijk A."/>
            <person name="van Heerden A."/>
            <person name="van Vuuren N."/>
            <person name="Yilmaz N."/>
            <person name="Duong T.A."/>
            <person name="van der Merwe N.A."/>
            <person name="Wingfield M.J."/>
            <person name="Wingfield B.D."/>
        </authorList>
    </citation>
    <scope>NUCLEOTIDE SEQUENCE [LARGE SCALE GENOMIC DNA]</scope>
    <source>
        <strain evidence="8 9">CMW 5346</strain>
    </source>
</reference>
<dbReference type="PANTHER" id="PTHR43791:SF7">
    <property type="entry name" value="MAJOR FACILITATOR SUPERFAMILY (MFS) PROFILE DOMAIN-CONTAINING PROTEIN"/>
    <property type="match status" value="1"/>
</dbReference>
<keyword evidence="9" id="KW-1185">Reference proteome</keyword>
<proteinExistence type="predicted"/>
<evidence type="ECO:0000256" key="6">
    <source>
        <dbReference type="SAM" id="Phobius"/>
    </source>
</evidence>
<evidence type="ECO:0000313" key="8">
    <source>
        <dbReference type="EMBL" id="KAL1897023.1"/>
    </source>
</evidence>
<dbReference type="PANTHER" id="PTHR43791">
    <property type="entry name" value="PERMEASE-RELATED"/>
    <property type="match status" value="1"/>
</dbReference>
<dbReference type="InterPro" id="IPR020846">
    <property type="entry name" value="MFS_dom"/>
</dbReference>